<accession>A0A6J7WD02</accession>
<gene>
    <name evidence="1" type="ORF">UFOVP175_41</name>
</gene>
<evidence type="ECO:0000313" key="1">
    <source>
        <dbReference type="EMBL" id="CAB5195052.1"/>
    </source>
</evidence>
<organism evidence="1">
    <name type="scientific">uncultured Caudovirales phage</name>
    <dbReference type="NCBI Taxonomy" id="2100421"/>
    <lineage>
        <taxon>Viruses</taxon>
        <taxon>Duplodnaviria</taxon>
        <taxon>Heunggongvirae</taxon>
        <taxon>Uroviricota</taxon>
        <taxon>Caudoviricetes</taxon>
        <taxon>Peduoviridae</taxon>
        <taxon>Maltschvirus</taxon>
        <taxon>Maltschvirus maltsch</taxon>
    </lineage>
</organism>
<reference evidence="1" key="1">
    <citation type="submission" date="2020-05" db="EMBL/GenBank/DDBJ databases">
        <authorList>
            <person name="Chiriac C."/>
            <person name="Salcher M."/>
            <person name="Ghai R."/>
            <person name="Kavagutti S V."/>
        </authorList>
    </citation>
    <scope>NUCLEOTIDE SEQUENCE</scope>
</reference>
<dbReference type="EMBL" id="LR798221">
    <property type="protein sequence ID" value="CAB5195052.1"/>
    <property type="molecule type" value="Genomic_DNA"/>
</dbReference>
<sequence>MPDLPEIVSTDDGFKGVISRLDPNQVPPQFVSQAINRTFQDQLIKNRWGIVQPKWGGKWTNTSQRFSVASGSAKWTRSSPGLAIPTTTLVCSDTVRNVGPIIPNGTRVVSDDNTECTLSSATYNFSPSPDDYYLTYYSSTTAFTDILGILPFRDPDTGYQALIVATNEVRTSDGGQGKMYLVRPNQSHVEIPMNGHDIYSPVRLMQATNAVVMLRPGNARYYFTGADVNSTTDTVTLNVTPDLQTGDRVVVFQVGTAPALWVSSTSAGQGFGLFVNVKAGGVCTLHLSQANAQDGTNKVDLRSGLTSSNRYFFELSNNTTGYEVTQGVSDFYNDGLPLIMEGSYEAGIPVSALDNGFNRVASVNAIVASSTTDDTITVPNHPFVAGDQVTISNVVSGLTNGIYYVFPSDKNSLKLFSGNTEETDSLNTAERAVITATIGRTTALATLTINGSGTITGVSITNAGAGYVSATATVYANGGGGSGANITLTVANGKVTGYTIVNGGSGYSPTLATITISAPTTDGLTALTVINQGAGYITAPTLTLTANAGSNASATTTITDGKVTSTTIVDPGSNYTAITVAPSMPSTLVDITSASITGTIKKSSASGANVPAGREGLYFQNRLLLLYGPDYLAVSDVLDPLHYSPILNEFKLNTGANDAVVALYPFNTTTLIVFKERSILAVENLYGDLSTTRLTEVTREFGCVSQSSIASTGSDIIFLSQRGVISLKQTEFGISQSVVLPLSDPIQDVIEEIDQANWEKSCGAYFNNRYILSVPVEGGNGTNQRTLVYNFLNQAWEGYWEGSLLTPRYYTRVIVAGTDTLCWADESGFIHNFDLNALQDRTLAGSIQQIATTVYFRGHTGENNVDHKQWTNVQFELTSWNPTYSMSAVFDGVNETYAIATNETKSRTAYYTYGSGTFATNNSGNNFLAPFREDYSTLPGLRCNTSGFKAGLLQSFSQKARLRRHSITMQPVVTTTTGALNIHSLKSIAIPFRLYGKTDV</sequence>
<protein>
    <submittedName>
        <fullName evidence="1">Uncharacterized protein</fullName>
    </submittedName>
</protein>
<proteinExistence type="predicted"/>
<name>A0A6J7WD02_9CAUD</name>